<gene>
    <name evidence="3" type="ORF">M378DRAFT_641026</name>
</gene>
<keyword evidence="1" id="KW-0175">Coiled coil</keyword>
<dbReference type="EMBL" id="KN818253">
    <property type="protein sequence ID" value="KIL63983.1"/>
    <property type="molecule type" value="Genomic_DNA"/>
</dbReference>
<feature type="region of interest" description="Disordered" evidence="2">
    <location>
        <begin position="320"/>
        <end position="344"/>
    </location>
</feature>
<evidence type="ECO:0000256" key="1">
    <source>
        <dbReference type="SAM" id="Coils"/>
    </source>
</evidence>
<feature type="compositionally biased region" description="Polar residues" evidence="2">
    <location>
        <begin position="320"/>
        <end position="336"/>
    </location>
</feature>
<dbReference type="Proteomes" id="UP000054549">
    <property type="component" value="Unassembled WGS sequence"/>
</dbReference>
<sequence>MCIITTITNPALLLKGDLAQVSSVELASRRSERLVKELEDEVKQLSQLLQERTEELARVEDTADWQKAEVGKLNRLLQEKAAELASLEGTTHWQKGRHEKKIRILEAQVSGMTMDMNQQKEKYEEEIRDLQEKVGNLVEDMDQLEAKYEEEIRGLQAEVCNLVGLKAKYEEEIRGLKAKVLGMDLLASQQGREHNEEIERFESTVSRREDIGNQQMQKYKEEIECFKARISTLEAWLFSMEHVAVTEHEQEIEGLEEKYEKEIQRLEGIVADTGKQTSKPEKEIERSQANASSMEQVAKRPKAMQAKDPTKRVIQLGWPQQAQATNHSSTAANQMSDRLDQESRIKKGQKMSLFNVFNTSASGKQTNPLCKLSFPEQTVCP</sequence>
<organism evidence="3 4">
    <name type="scientific">Amanita muscaria (strain Koide BX008)</name>
    <dbReference type="NCBI Taxonomy" id="946122"/>
    <lineage>
        <taxon>Eukaryota</taxon>
        <taxon>Fungi</taxon>
        <taxon>Dikarya</taxon>
        <taxon>Basidiomycota</taxon>
        <taxon>Agaricomycotina</taxon>
        <taxon>Agaricomycetes</taxon>
        <taxon>Agaricomycetidae</taxon>
        <taxon>Agaricales</taxon>
        <taxon>Pluteineae</taxon>
        <taxon>Amanitaceae</taxon>
        <taxon>Amanita</taxon>
    </lineage>
</organism>
<dbReference type="AlphaFoldDB" id="A0A0C2X5H5"/>
<protein>
    <submittedName>
        <fullName evidence="3">Uncharacterized protein</fullName>
    </submittedName>
</protein>
<evidence type="ECO:0000313" key="3">
    <source>
        <dbReference type="EMBL" id="KIL63983.1"/>
    </source>
</evidence>
<feature type="coiled-coil region" evidence="1">
    <location>
        <begin position="113"/>
        <end position="158"/>
    </location>
</feature>
<evidence type="ECO:0000256" key="2">
    <source>
        <dbReference type="SAM" id="MobiDB-lite"/>
    </source>
</evidence>
<reference evidence="3 4" key="1">
    <citation type="submission" date="2014-04" db="EMBL/GenBank/DDBJ databases">
        <title>Evolutionary Origins and Diversification of the Mycorrhizal Mutualists.</title>
        <authorList>
            <consortium name="DOE Joint Genome Institute"/>
            <consortium name="Mycorrhizal Genomics Consortium"/>
            <person name="Kohler A."/>
            <person name="Kuo A."/>
            <person name="Nagy L.G."/>
            <person name="Floudas D."/>
            <person name="Copeland A."/>
            <person name="Barry K.W."/>
            <person name="Cichocki N."/>
            <person name="Veneault-Fourrey C."/>
            <person name="LaButti K."/>
            <person name="Lindquist E.A."/>
            <person name="Lipzen A."/>
            <person name="Lundell T."/>
            <person name="Morin E."/>
            <person name="Murat C."/>
            <person name="Riley R."/>
            <person name="Ohm R."/>
            <person name="Sun H."/>
            <person name="Tunlid A."/>
            <person name="Henrissat B."/>
            <person name="Grigoriev I.V."/>
            <person name="Hibbett D.S."/>
            <person name="Martin F."/>
        </authorList>
    </citation>
    <scope>NUCLEOTIDE SEQUENCE [LARGE SCALE GENOMIC DNA]</scope>
    <source>
        <strain evidence="3 4">Koide BX008</strain>
    </source>
</reference>
<feature type="coiled-coil region" evidence="1">
    <location>
        <begin position="245"/>
        <end position="272"/>
    </location>
</feature>
<proteinExistence type="predicted"/>
<dbReference type="HOGENOM" id="CLU_725558_0_0_1"/>
<dbReference type="OrthoDB" id="10254896at2759"/>
<accession>A0A0C2X5H5</accession>
<feature type="coiled-coil region" evidence="1">
    <location>
        <begin position="21"/>
        <end position="62"/>
    </location>
</feature>
<evidence type="ECO:0000313" key="4">
    <source>
        <dbReference type="Proteomes" id="UP000054549"/>
    </source>
</evidence>
<dbReference type="Gene3D" id="1.10.287.1490">
    <property type="match status" value="1"/>
</dbReference>
<dbReference type="InParanoid" id="A0A0C2X5H5"/>
<feature type="region of interest" description="Disordered" evidence="2">
    <location>
        <begin position="274"/>
        <end position="307"/>
    </location>
</feature>
<keyword evidence="4" id="KW-1185">Reference proteome</keyword>
<name>A0A0C2X5H5_AMAMK</name>